<protein>
    <submittedName>
        <fullName evidence="3">Uncharacterized protein</fullName>
    </submittedName>
</protein>
<proteinExistence type="predicted"/>
<organism evidence="3 4">
    <name type="scientific">Vespula pensylvanica</name>
    <name type="common">Western yellow jacket</name>
    <name type="synonym">Wasp</name>
    <dbReference type="NCBI Taxonomy" id="30213"/>
    <lineage>
        <taxon>Eukaryota</taxon>
        <taxon>Metazoa</taxon>
        <taxon>Ecdysozoa</taxon>
        <taxon>Arthropoda</taxon>
        <taxon>Hexapoda</taxon>
        <taxon>Insecta</taxon>
        <taxon>Pterygota</taxon>
        <taxon>Neoptera</taxon>
        <taxon>Endopterygota</taxon>
        <taxon>Hymenoptera</taxon>
        <taxon>Apocrita</taxon>
        <taxon>Aculeata</taxon>
        <taxon>Vespoidea</taxon>
        <taxon>Vespidae</taxon>
        <taxon>Vespinae</taxon>
        <taxon>Vespula</taxon>
    </lineage>
</organism>
<comment type="caution">
    <text evidence="3">The sequence shown here is derived from an EMBL/GenBank/DDBJ whole genome shotgun (WGS) entry which is preliminary data.</text>
</comment>
<keyword evidence="2" id="KW-1133">Transmembrane helix</keyword>
<keyword evidence="4" id="KW-1185">Reference proteome</keyword>
<evidence type="ECO:0000256" key="2">
    <source>
        <dbReference type="SAM" id="Phobius"/>
    </source>
</evidence>
<keyword evidence="2" id="KW-0472">Membrane</keyword>
<keyword evidence="2" id="KW-0812">Transmembrane</keyword>
<accession>A0A834KE13</accession>
<sequence>MHPDGRTVPRVPLSRDWVLEARGPPLRLAQGPSIVHEKDREALAISWRIREIGRDSSVHAGAHTLLPTAVTVTVIATAAAAAAAAVAAAVAAVAAAAASRRSRTNNKSDYTVGRRRSNMDSGKVVAEASKRV</sequence>
<dbReference type="EMBL" id="JACSDY010000016">
    <property type="protein sequence ID" value="KAF7404202.1"/>
    <property type="molecule type" value="Genomic_DNA"/>
</dbReference>
<feature type="region of interest" description="Disordered" evidence="1">
    <location>
        <begin position="97"/>
        <end position="132"/>
    </location>
</feature>
<evidence type="ECO:0000256" key="1">
    <source>
        <dbReference type="SAM" id="MobiDB-lite"/>
    </source>
</evidence>
<feature type="transmembrane region" description="Helical" evidence="2">
    <location>
        <begin position="74"/>
        <end position="98"/>
    </location>
</feature>
<dbReference type="AlphaFoldDB" id="A0A834KE13"/>
<evidence type="ECO:0000313" key="4">
    <source>
        <dbReference type="Proteomes" id="UP000600918"/>
    </source>
</evidence>
<evidence type="ECO:0000313" key="3">
    <source>
        <dbReference type="EMBL" id="KAF7404202.1"/>
    </source>
</evidence>
<reference evidence="3" key="1">
    <citation type="journal article" date="2020" name="G3 (Bethesda)">
        <title>High-Quality Assemblies for Three Invasive Social Wasps from the &lt;i&gt;Vespula&lt;/i&gt; Genus.</title>
        <authorList>
            <person name="Harrop T.W.R."/>
            <person name="Guhlin J."/>
            <person name="McLaughlin G.M."/>
            <person name="Permina E."/>
            <person name="Stockwell P."/>
            <person name="Gilligan J."/>
            <person name="Le Lec M.F."/>
            <person name="Gruber M.A.M."/>
            <person name="Quinn O."/>
            <person name="Lovegrove M."/>
            <person name="Duncan E.J."/>
            <person name="Remnant E.J."/>
            <person name="Van Eeckhoven J."/>
            <person name="Graham B."/>
            <person name="Knapp R.A."/>
            <person name="Langford K.W."/>
            <person name="Kronenberg Z."/>
            <person name="Press M.O."/>
            <person name="Eacker S.M."/>
            <person name="Wilson-Rankin E.E."/>
            <person name="Purcell J."/>
            <person name="Lester P.J."/>
            <person name="Dearden P.K."/>
        </authorList>
    </citation>
    <scope>NUCLEOTIDE SEQUENCE</scope>
    <source>
        <strain evidence="3">Volc-1</strain>
    </source>
</reference>
<gene>
    <name evidence="3" type="ORF">H0235_014896</name>
</gene>
<dbReference type="Proteomes" id="UP000600918">
    <property type="component" value="Unassembled WGS sequence"/>
</dbReference>
<name>A0A834KE13_VESPE</name>